<organism evidence="1 2">
    <name type="scientific">Austropuccinia psidii MF-1</name>
    <dbReference type="NCBI Taxonomy" id="1389203"/>
    <lineage>
        <taxon>Eukaryota</taxon>
        <taxon>Fungi</taxon>
        <taxon>Dikarya</taxon>
        <taxon>Basidiomycota</taxon>
        <taxon>Pucciniomycotina</taxon>
        <taxon>Pucciniomycetes</taxon>
        <taxon>Pucciniales</taxon>
        <taxon>Sphaerophragmiaceae</taxon>
        <taxon>Austropuccinia</taxon>
    </lineage>
</organism>
<accession>A0A9Q3PQ37</accession>
<dbReference type="PANTHER" id="PTHR11439">
    <property type="entry name" value="GAG-POL-RELATED RETROTRANSPOSON"/>
    <property type="match status" value="1"/>
</dbReference>
<dbReference type="OrthoDB" id="3344688at2759"/>
<proteinExistence type="predicted"/>
<evidence type="ECO:0008006" key="3">
    <source>
        <dbReference type="Google" id="ProtNLM"/>
    </source>
</evidence>
<dbReference type="PANTHER" id="PTHR11439:SF463">
    <property type="entry name" value="REVERSE TRANSCRIPTASE TY1_COPIA-TYPE DOMAIN-CONTAINING PROTEIN"/>
    <property type="match status" value="1"/>
</dbReference>
<name>A0A9Q3PQ37_9BASI</name>
<keyword evidence="2" id="KW-1185">Reference proteome</keyword>
<gene>
    <name evidence="1" type="ORF">O181_108551</name>
</gene>
<dbReference type="AlphaFoldDB" id="A0A9Q3PQ37"/>
<dbReference type="CDD" id="cd09272">
    <property type="entry name" value="RNase_HI_RT_Ty1"/>
    <property type="match status" value="1"/>
</dbReference>
<evidence type="ECO:0000313" key="1">
    <source>
        <dbReference type="EMBL" id="MBW0568836.1"/>
    </source>
</evidence>
<sequence length="142" mass="16715">MYGGFITWKTKKQPTVALSTTEAELKSMMELIQDTIWVKGLMKDFRLQPNIKIRCDSQGTIALCCNPLYDRRTRHINIQINCLWDVIEHEWVDVAYISTNEMWEDILTKGLGRMKNIKCKRSMKLITHSNMKGCQDCRWKLE</sequence>
<reference evidence="1" key="1">
    <citation type="submission" date="2021-03" db="EMBL/GenBank/DDBJ databases">
        <title>Draft genome sequence of rust myrtle Austropuccinia psidii MF-1, a brazilian biotype.</title>
        <authorList>
            <person name="Quecine M.C."/>
            <person name="Pachon D.M.R."/>
            <person name="Bonatelli M.L."/>
            <person name="Correr F.H."/>
            <person name="Franceschini L.M."/>
            <person name="Leite T.F."/>
            <person name="Margarido G.R.A."/>
            <person name="Almeida C.A."/>
            <person name="Ferrarezi J.A."/>
            <person name="Labate C.A."/>
        </authorList>
    </citation>
    <scope>NUCLEOTIDE SEQUENCE</scope>
    <source>
        <strain evidence="1">MF-1</strain>
    </source>
</reference>
<protein>
    <recommendedName>
        <fullName evidence="3">Copia protein</fullName>
    </recommendedName>
</protein>
<dbReference type="EMBL" id="AVOT02083336">
    <property type="protein sequence ID" value="MBW0568836.1"/>
    <property type="molecule type" value="Genomic_DNA"/>
</dbReference>
<comment type="caution">
    <text evidence="1">The sequence shown here is derived from an EMBL/GenBank/DDBJ whole genome shotgun (WGS) entry which is preliminary data.</text>
</comment>
<dbReference type="Proteomes" id="UP000765509">
    <property type="component" value="Unassembled WGS sequence"/>
</dbReference>
<evidence type="ECO:0000313" key="2">
    <source>
        <dbReference type="Proteomes" id="UP000765509"/>
    </source>
</evidence>